<dbReference type="Proteomes" id="UP000198893">
    <property type="component" value="Unassembled WGS sequence"/>
</dbReference>
<dbReference type="SUPFAM" id="SSF88713">
    <property type="entry name" value="Glycoside hydrolase/deacetylase"/>
    <property type="match status" value="1"/>
</dbReference>
<dbReference type="InterPro" id="IPR011330">
    <property type="entry name" value="Glyco_hydro/deAcase_b/a-brl"/>
</dbReference>
<proteinExistence type="predicted"/>
<dbReference type="GO" id="GO:0005975">
    <property type="term" value="P:carbohydrate metabolic process"/>
    <property type="evidence" value="ECO:0007669"/>
    <property type="project" value="InterPro"/>
</dbReference>
<feature type="compositionally biased region" description="Polar residues" evidence="1">
    <location>
        <begin position="250"/>
        <end position="259"/>
    </location>
</feature>
<dbReference type="EMBL" id="FODS01000017">
    <property type="protein sequence ID" value="SEO95112.1"/>
    <property type="molecule type" value="Genomic_DNA"/>
</dbReference>
<dbReference type="OrthoDB" id="7658418at2"/>
<dbReference type="AlphaFoldDB" id="A0A1H8TVS2"/>
<feature type="compositionally biased region" description="Low complexity" evidence="1">
    <location>
        <begin position="168"/>
        <end position="180"/>
    </location>
</feature>
<organism evidence="2 3">
    <name type="scientific">Salinihabitans flavidus</name>
    <dbReference type="NCBI Taxonomy" id="569882"/>
    <lineage>
        <taxon>Bacteria</taxon>
        <taxon>Pseudomonadati</taxon>
        <taxon>Pseudomonadota</taxon>
        <taxon>Alphaproteobacteria</taxon>
        <taxon>Rhodobacterales</taxon>
        <taxon>Roseobacteraceae</taxon>
        <taxon>Salinihabitans</taxon>
    </lineage>
</organism>
<feature type="compositionally biased region" description="Low complexity" evidence="1">
    <location>
        <begin position="117"/>
        <end position="130"/>
    </location>
</feature>
<dbReference type="InterPro" id="IPR006837">
    <property type="entry name" value="Divergent_DAC"/>
</dbReference>
<dbReference type="STRING" id="569882.SAMN04490248_11721"/>
<reference evidence="2 3" key="1">
    <citation type="submission" date="2016-10" db="EMBL/GenBank/DDBJ databases">
        <authorList>
            <person name="de Groot N.N."/>
        </authorList>
    </citation>
    <scope>NUCLEOTIDE SEQUENCE [LARGE SCALE GENOMIC DNA]</scope>
    <source>
        <strain evidence="2 3">DSM 27842</strain>
    </source>
</reference>
<evidence type="ECO:0000256" key="1">
    <source>
        <dbReference type="SAM" id="MobiDB-lite"/>
    </source>
</evidence>
<feature type="region of interest" description="Disordered" evidence="1">
    <location>
        <begin position="37"/>
        <end position="277"/>
    </location>
</feature>
<sequence>MLRGVIGGLIWGAVLAVLALAVASLLAPLPATVTPQTETAATRGGQDAGGGGGLDQTSQADAPVASGDGGPATEPAGDDALPDTDTAPAPVPETGTASDWMDVPFPGAESGIVPSTNGDDAPVAGNAAPAPEVPEAEGDLSISTDPAQPAPPPVPETGAFDEPGQITAPGEDAGAALPGDDPAPETGPVAEAPDAVGSQDAVPEAETGSSGMRSAPEIEDGSGPEMAAPGDQDAATEETLLKPAGDLSESFPQLKSNRLPTVGEDNSPAGVAEDAAAQAPRRAIDLYRAAHDDPAGKPLMSIVLIDDGQAAIGVEALESFPYPLSFAVSTLAPDAREKMEYYRSRGFEVLAMIDLPETAAARDVEVAMQAHLEALPEAAAVLEGTADGVQGSREVSDQVTEILKETGHGLVMHPKGLNTARKLAEREGIPAATVFRDFDGEGQSPVVMRRFLDHAAFKARQEEGGVIMLGRLRPDTVSALLLWALQDRVEEVALVPVSAVLLSDQGESG</sequence>
<evidence type="ECO:0000313" key="3">
    <source>
        <dbReference type="Proteomes" id="UP000198893"/>
    </source>
</evidence>
<dbReference type="Pfam" id="PF04748">
    <property type="entry name" value="Polysacc_deac_2"/>
    <property type="match status" value="1"/>
</dbReference>
<dbReference type="RefSeq" id="WP_093119275.1">
    <property type="nucleotide sequence ID" value="NZ_FODS01000017.1"/>
</dbReference>
<accession>A0A1H8TVS2</accession>
<evidence type="ECO:0000313" key="2">
    <source>
        <dbReference type="EMBL" id="SEO95112.1"/>
    </source>
</evidence>
<gene>
    <name evidence="2" type="ORF">SAMN04490248_11721</name>
</gene>
<keyword evidence="3" id="KW-1185">Reference proteome</keyword>
<name>A0A1H8TVS2_9RHOB</name>
<protein>
    <submittedName>
        <fullName evidence="2">Uncharacterized conserved protein YibQ, putative polysaccharide deacetylase 2 family</fullName>
    </submittedName>
</protein>
<dbReference type="Gene3D" id="3.20.20.370">
    <property type="entry name" value="Glycoside hydrolase/deacetylase"/>
    <property type="match status" value="1"/>
</dbReference>
<dbReference type="CDD" id="cd10936">
    <property type="entry name" value="CE4_DAC2"/>
    <property type="match status" value="1"/>
</dbReference>